<feature type="transmembrane region" description="Helical" evidence="1">
    <location>
        <begin position="6"/>
        <end position="31"/>
    </location>
</feature>
<dbReference type="Proteomes" id="UP000234950">
    <property type="component" value="Unassembled WGS sequence"/>
</dbReference>
<dbReference type="RefSeq" id="WP_101651187.1">
    <property type="nucleotide sequence ID" value="NZ_PGVE01000090.1"/>
</dbReference>
<dbReference type="OrthoDB" id="2941723at2"/>
<reference evidence="2 3" key="1">
    <citation type="submission" date="2017-11" db="EMBL/GenBank/DDBJ databases">
        <title>Comparitive Functional Genomics of Dry Heat Resistant strains isolated from the Viking Spacecraft.</title>
        <authorList>
            <person name="Seuylemezian A."/>
            <person name="Cooper K."/>
            <person name="Vaishampayan P."/>
        </authorList>
    </citation>
    <scope>NUCLEOTIDE SEQUENCE [LARGE SCALE GENOMIC DNA]</scope>
    <source>
        <strain evidence="2 3">V32-6</strain>
    </source>
</reference>
<keyword evidence="1" id="KW-0812">Transmembrane</keyword>
<organism evidence="2 3">
    <name type="scientific">Neobacillus cucumis</name>
    <dbReference type="NCBI Taxonomy" id="1740721"/>
    <lineage>
        <taxon>Bacteria</taxon>
        <taxon>Bacillati</taxon>
        <taxon>Bacillota</taxon>
        <taxon>Bacilli</taxon>
        <taxon>Bacillales</taxon>
        <taxon>Bacillaceae</taxon>
        <taxon>Neobacillus</taxon>
    </lineage>
</organism>
<keyword evidence="1" id="KW-0472">Membrane</keyword>
<sequence>MLQSNKGYFLLELLLSLSTMLMLSLFLLPLVREMKDQSKKIEIENTAQKFMYEELKAKIIDGSTFSDYTINQNNVKYKIIWLNPNSTGQKEVCVKVEKNSFYQETNICGVLE</sequence>
<accession>A0A2N5H897</accession>
<comment type="caution">
    <text evidence="2">The sequence shown here is derived from an EMBL/GenBank/DDBJ whole genome shotgun (WGS) entry which is preliminary data.</text>
</comment>
<name>A0A2N5H897_9BACI</name>
<protein>
    <recommendedName>
        <fullName evidence="4">Type II secretion system protein</fullName>
    </recommendedName>
</protein>
<dbReference type="AlphaFoldDB" id="A0A2N5H897"/>
<gene>
    <name evidence="2" type="ORF">CVD27_24130</name>
</gene>
<proteinExistence type="predicted"/>
<evidence type="ECO:0008006" key="4">
    <source>
        <dbReference type="Google" id="ProtNLM"/>
    </source>
</evidence>
<dbReference type="NCBIfam" id="NF041013">
    <property type="entry name" value="T4P_ComGE"/>
    <property type="match status" value="1"/>
</dbReference>
<dbReference type="InterPro" id="IPR053468">
    <property type="entry name" value="ComGE-like"/>
</dbReference>
<dbReference type="EMBL" id="PGVE01000090">
    <property type="protein sequence ID" value="PLS01746.1"/>
    <property type="molecule type" value="Genomic_DNA"/>
</dbReference>
<evidence type="ECO:0000256" key="1">
    <source>
        <dbReference type="SAM" id="Phobius"/>
    </source>
</evidence>
<evidence type="ECO:0000313" key="3">
    <source>
        <dbReference type="Proteomes" id="UP000234950"/>
    </source>
</evidence>
<evidence type="ECO:0000313" key="2">
    <source>
        <dbReference type="EMBL" id="PLS01746.1"/>
    </source>
</evidence>
<keyword evidence="1" id="KW-1133">Transmembrane helix</keyword>
<keyword evidence="3" id="KW-1185">Reference proteome</keyword>